<proteinExistence type="inferred from homology"/>
<dbReference type="PROSITE" id="PS00924">
    <property type="entry name" value="ASP_GLU_RACEMASE_2"/>
    <property type="match status" value="1"/>
</dbReference>
<keyword evidence="9" id="KW-1185">Reference proteome</keyword>
<dbReference type="EC" id="5.1.1.3" evidence="2 7"/>
<evidence type="ECO:0000256" key="7">
    <source>
        <dbReference type="HAMAP-Rule" id="MF_00258"/>
    </source>
</evidence>
<dbReference type="GO" id="GO:0009252">
    <property type="term" value="P:peptidoglycan biosynthetic process"/>
    <property type="evidence" value="ECO:0007669"/>
    <property type="project" value="UniProtKB-UniRule"/>
</dbReference>
<feature type="binding site" evidence="7">
    <location>
        <begin position="54"/>
        <end position="55"/>
    </location>
    <ligand>
        <name>substrate</name>
    </ligand>
</feature>
<evidence type="ECO:0000256" key="6">
    <source>
        <dbReference type="ARBA" id="ARBA00023316"/>
    </source>
</evidence>
<organism evidence="8 9">
    <name type="scientific">Arthrobacter pigmenti</name>
    <dbReference type="NCBI Taxonomy" id="271432"/>
    <lineage>
        <taxon>Bacteria</taxon>
        <taxon>Bacillati</taxon>
        <taxon>Actinomycetota</taxon>
        <taxon>Actinomycetes</taxon>
        <taxon>Micrococcales</taxon>
        <taxon>Micrococcaceae</taxon>
        <taxon>Arthrobacter</taxon>
    </lineage>
</organism>
<accession>A0A846RQE2</accession>
<dbReference type="InterPro" id="IPR033134">
    <property type="entry name" value="Asp/Glu_racemase_AS_2"/>
</dbReference>
<dbReference type="FunFam" id="3.40.50.1860:FF:000001">
    <property type="entry name" value="Glutamate racemase"/>
    <property type="match status" value="1"/>
</dbReference>
<dbReference type="GO" id="GO:0071555">
    <property type="term" value="P:cell wall organization"/>
    <property type="evidence" value="ECO:0007669"/>
    <property type="project" value="UniProtKB-KW"/>
</dbReference>
<reference evidence="8 9" key="1">
    <citation type="submission" date="2020-03" db="EMBL/GenBank/DDBJ databases">
        <title>Sequencing the genomes of 1000 actinobacteria strains.</title>
        <authorList>
            <person name="Klenk H.-P."/>
        </authorList>
    </citation>
    <scope>NUCLEOTIDE SEQUENCE [LARGE SCALE GENOMIC DNA]</scope>
    <source>
        <strain evidence="8 9">DSM 16403</strain>
    </source>
</reference>
<evidence type="ECO:0000256" key="5">
    <source>
        <dbReference type="ARBA" id="ARBA00023235"/>
    </source>
</evidence>
<dbReference type="PANTHER" id="PTHR21198:SF2">
    <property type="entry name" value="GLUTAMATE RACEMASE"/>
    <property type="match status" value="1"/>
</dbReference>
<feature type="binding site" evidence="7">
    <location>
        <begin position="22"/>
        <end position="23"/>
    </location>
    <ligand>
        <name>substrate</name>
    </ligand>
</feature>
<dbReference type="HAMAP" id="MF_00258">
    <property type="entry name" value="Glu_racemase"/>
    <property type="match status" value="1"/>
</dbReference>
<dbReference type="Gene3D" id="3.40.50.1860">
    <property type="match status" value="2"/>
</dbReference>
<keyword evidence="3 7" id="KW-0133">Cell shape</keyword>
<dbReference type="RefSeq" id="WP_167993592.1">
    <property type="nucleotide sequence ID" value="NZ_JAATJL010000001.1"/>
</dbReference>
<evidence type="ECO:0000313" key="8">
    <source>
        <dbReference type="EMBL" id="NJC22792.1"/>
    </source>
</evidence>
<dbReference type="InterPro" id="IPR004391">
    <property type="entry name" value="Glu_race"/>
</dbReference>
<dbReference type="GO" id="GO:0008881">
    <property type="term" value="F:glutamate racemase activity"/>
    <property type="evidence" value="ECO:0007669"/>
    <property type="project" value="UniProtKB-UniRule"/>
</dbReference>
<dbReference type="AlphaFoldDB" id="A0A846RQE2"/>
<comment type="pathway">
    <text evidence="7">Cell wall biogenesis; peptidoglycan biosynthesis.</text>
</comment>
<comment type="catalytic activity">
    <reaction evidence="1 7">
        <text>L-glutamate = D-glutamate</text>
        <dbReference type="Rhea" id="RHEA:12813"/>
        <dbReference type="ChEBI" id="CHEBI:29985"/>
        <dbReference type="ChEBI" id="CHEBI:29986"/>
        <dbReference type="EC" id="5.1.1.3"/>
    </reaction>
</comment>
<dbReference type="PROSITE" id="PS00923">
    <property type="entry name" value="ASP_GLU_RACEMASE_1"/>
    <property type="match status" value="1"/>
</dbReference>
<dbReference type="EMBL" id="JAATJL010000001">
    <property type="protein sequence ID" value="NJC22792.1"/>
    <property type="molecule type" value="Genomic_DNA"/>
</dbReference>
<keyword evidence="6 7" id="KW-0961">Cell wall biogenesis/degradation</keyword>
<sequence>MSSAAADDAVFRTTEAPIGIFDSGVGGLTVARAVIDQLPQESVLYVGDTAHGPYGPLSIAQVRAHALGVMDELVDSGVKLLVIACNSASAAVLRDARERYTARYGIPVIEVIQPAVRRAVASTRTGRIGVIGTSATVGSRAYEDTFAAAPHLEIVSAACPAFVEFVEAGITAGPDLLETAAGYLAPLRDADVDTLVLGCTHYPLLTGVISYVMGDSVTLVSSAEETAKDVYRALVSHDLLRTASTPPRHHFVATGDAARFEELARRFLGPEVLSVEHVDRVAAQYPTGSMARITPEMISSARADAGPGTPQR</sequence>
<comment type="function">
    <text evidence="7">Provides the (R)-glutamate required for cell wall biosynthesis.</text>
</comment>
<dbReference type="PANTHER" id="PTHR21198">
    <property type="entry name" value="GLUTAMATE RACEMASE"/>
    <property type="match status" value="1"/>
</dbReference>
<gene>
    <name evidence="7" type="primary">murI</name>
    <name evidence="8" type="ORF">BJ994_001868</name>
</gene>
<keyword evidence="5 7" id="KW-0413">Isomerase</keyword>
<protein>
    <recommendedName>
        <fullName evidence="2 7">Glutamate racemase</fullName>
        <ecNumber evidence="2 7">5.1.1.3</ecNumber>
    </recommendedName>
</protein>
<dbReference type="SUPFAM" id="SSF53681">
    <property type="entry name" value="Aspartate/glutamate racemase"/>
    <property type="match status" value="2"/>
</dbReference>
<dbReference type="InterPro" id="IPR018187">
    <property type="entry name" value="Asp/Glu_racemase_AS_1"/>
</dbReference>
<dbReference type="GO" id="GO:0008360">
    <property type="term" value="P:regulation of cell shape"/>
    <property type="evidence" value="ECO:0007669"/>
    <property type="project" value="UniProtKB-KW"/>
</dbReference>
<feature type="binding site" evidence="7">
    <location>
        <begin position="86"/>
        <end position="87"/>
    </location>
    <ligand>
        <name>substrate</name>
    </ligand>
</feature>
<evidence type="ECO:0000256" key="1">
    <source>
        <dbReference type="ARBA" id="ARBA00001602"/>
    </source>
</evidence>
<feature type="active site" description="Proton donor/acceptor" evidence="7">
    <location>
        <position position="199"/>
    </location>
</feature>
<evidence type="ECO:0000256" key="2">
    <source>
        <dbReference type="ARBA" id="ARBA00013090"/>
    </source>
</evidence>
<dbReference type="Proteomes" id="UP000547458">
    <property type="component" value="Unassembled WGS sequence"/>
</dbReference>
<dbReference type="NCBIfam" id="TIGR00067">
    <property type="entry name" value="glut_race"/>
    <property type="match status" value="1"/>
</dbReference>
<dbReference type="Pfam" id="PF01177">
    <property type="entry name" value="Asp_Glu_race"/>
    <property type="match status" value="1"/>
</dbReference>
<dbReference type="InterPro" id="IPR001920">
    <property type="entry name" value="Asp/Glu_race"/>
</dbReference>
<feature type="binding site" evidence="7">
    <location>
        <begin position="200"/>
        <end position="201"/>
    </location>
    <ligand>
        <name>substrate</name>
    </ligand>
</feature>
<name>A0A846RQE2_9MICC</name>
<evidence type="ECO:0000256" key="3">
    <source>
        <dbReference type="ARBA" id="ARBA00022960"/>
    </source>
</evidence>
<dbReference type="UniPathway" id="UPA00219"/>
<evidence type="ECO:0000256" key="4">
    <source>
        <dbReference type="ARBA" id="ARBA00022984"/>
    </source>
</evidence>
<comment type="similarity">
    <text evidence="7">Belongs to the aspartate/glutamate racemases family.</text>
</comment>
<feature type="active site" description="Proton donor/acceptor" evidence="7">
    <location>
        <position position="85"/>
    </location>
</feature>
<dbReference type="InterPro" id="IPR015942">
    <property type="entry name" value="Asp/Glu/hydantoin_racemase"/>
</dbReference>
<keyword evidence="4 7" id="KW-0573">Peptidoglycan synthesis</keyword>
<evidence type="ECO:0000313" key="9">
    <source>
        <dbReference type="Proteomes" id="UP000547458"/>
    </source>
</evidence>
<comment type="caution">
    <text evidence="8">The sequence shown here is derived from an EMBL/GenBank/DDBJ whole genome shotgun (WGS) entry which is preliminary data.</text>
</comment>